<dbReference type="Gene3D" id="4.10.520.10">
    <property type="entry name" value="IHF-like DNA-binding proteins"/>
    <property type="match status" value="1"/>
</dbReference>
<comment type="function">
    <text evidence="8">DNA-binding protein that plays a critical role in nucleoid compaction, genome replication and DNA replication and transcription. Binds to both ssDNA and dsDNA with a binding site covering about 15 nucleotides. Displays DNA-supercoiling activity only when associated with the viral DNA topoisomerase 2.</text>
</comment>
<evidence type="ECO:0000256" key="1">
    <source>
        <dbReference type="ARBA" id="ARBA00004328"/>
    </source>
</evidence>
<dbReference type="InterPro" id="IPR000119">
    <property type="entry name" value="Hist_DNA-bd"/>
</dbReference>
<gene>
    <name evidence="10" type="ORF">A2717_03700</name>
</gene>
<comment type="subunit">
    <text evidence="2">Homodimer.</text>
</comment>
<organism evidence="10 11">
    <name type="scientific">Candidatus Doudnabacteria bacterium RIFCSPHIGHO2_01_FULL_41_86</name>
    <dbReference type="NCBI Taxonomy" id="1817821"/>
    <lineage>
        <taxon>Bacteria</taxon>
        <taxon>Candidatus Doudnaibacteriota</taxon>
    </lineage>
</organism>
<dbReference type="STRING" id="1817821.A2717_03700"/>
<sequence>MAKGMTKSEVLNALAEKTGKTRKEVAEFLDAVANLAYAEAKNSGEFTLPGLGKLLKKHRDARMGRNPATGEQIKIPAKTVVKFRVAKAAKDAIL</sequence>
<protein>
    <recommendedName>
        <fullName evidence="3">Viral histone-like protein</fullName>
    </recommendedName>
    <alternativeName>
        <fullName evidence="7">DNA-binding protein pA104R</fullName>
    </alternativeName>
    <alternativeName>
        <fullName evidence="6">pA104R</fullName>
    </alternativeName>
</protein>
<comment type="subcellular location">
    <subcellularLocation>
        <location evidence="1">Virion</location>
    </subcellularLocation>
</comment>
<dbReference type="GO" id="GO:0030527">
    <property type="term" value="F:structural constituent of chromatin"/>
    <property type="evidence" value="ECO:0007669"/>
    <property type="project" value="InterPro"/>
</dbReference>
<evidence type="ECO:0000256" key="8">
    <source>
        <dbReference type="ARBA" id="ARBA00046140"/>
    </source>
</evidence>
<evidence type="ECO:0000256" key="7">
    <source>
        <dbReference type="ARBA" id="ARBA00033227"/>
    </source>
</evidence>
<evidence type="ECO:0000256" key="5">
    <source>
        <dbReference type="ARBA" id="ARBA00022921"/>
    </source>
</evidence>
<dbReference type="AlphaFoldDB" id="A0A1F5N8F6"/>
<dbReference type="InterPro" id="IPR010992">
    <property type="entry name" value="IHF-like_DNA-bd_dom_sf"/>
</dbReference>
<dbReference type="GO" id="GO:0006260">
    <property type="term" value="P:DNA replication"/>
    <property type="evidence" value="ECO:0007669"/>
    <property type="project" value="UniProtKB-KW"/>
</dbReference>
<keyword evidence="4" id="KW-0235">DNA replication</keyword>
<dbReference type="Pfam" id="PF00216">
    <property type="entry name" value="Bac_DNA_binding"/>
    <property type="match status" value="1"/>
</dbReference>
<dbReference type="GO" id="GO:0005829">
    <property type="term" value="C:cytosol"/>
    <property type="evidence" value="ECO:0007669"/>
    <property type="project" value="TreeGrafter"/>
</dbReference>
<dbReference type="SUPFAM" id="SSF47729">
    <property type="entry name" value="IHF-like DNA-binding proteins"/>
    <property type="match status" value="1"/>
</dbReference>
<dbReference type="PANTHER" id="PTHR33175:SF13">
    <property type="entry name" value="HISTONE-LIKE PROTEIN"/>
    <property type="match status" value="1"/>
</dbReference>
<evidence type="ECO:0000256" key="2">
    <source>
        <dbReference type="ARBA" id="ARBA00011738"/>
    </source>
</evidence>
<reference evidence="10 11" key="1">
    <citation type="journal article" date="2016" name="Nat. Commun.">
        <title>Thousands of microbial genomes shed light on interconnected biogeochemical processes in an aquifer system.</title>
        <authorList>
            <person name="Anantharaman K."/>
            <person name="Brown C.T."/>
            <person name="Hug L.A."/>
            <person name="Sharon I."/>
            <person name="Castelle C.J."/>
            <person name="Probst A.J."/>
            <person name="Thomas B.C."/>
            <person name="Singh A."/>
            <person name="Wilkins M.J."/>
            <person name="Karaoz U."/>
            <person name="Brodie E.L."/>
            <person name="Williams K.H."/>
            <person name="Hubbard S.S."/>
            <person name="Banfield J.F."/>
        </authorList>
    </citation>
    <scope>NUCLEOTIDE SEQUENCE [LARGE SCALE GENOMIC DNA]</scope>
</reference>
<accession>A0A1F5N8F6</accession>
<dbReference type="EMBL" id="MFEH01000005">
    <property type="protein sequence ID" value="OGE73710.1"/>
    <property type="molecule type" value="Genomic_DNA"/>
</dbReference>
<keyword evidence="5" id="KW-0426">Late protein</keyword>
<comment type="caution">
    <text evidence="10">The sequence shown here is derived from an EMBL/GenBank/DDBJ whole genome shotgun (WGS) entry which is preliminary data.</text>
</comment>
<dbReference type="PRINTS" id="PR01727">
    <property type="entry name" value="DNABINDINGHU"/>
</dbReference>
<evidence type="ECO:0000256" key="6">
    <source>
        <dbReference type="ARBA" id="ARBA00033120"/>
    </source>
</evidence>
<keyword evidence="10" id="KW-0238">DNA-binding</keyword>
<name>A0A1F5N8F6_9BACT</name>
<dbReference type="GO" id="GO:0003677">
    <property type="term" value="F:DNA binding"/>
    <property type="evidence" value="ECO:0007669"/>
    <property type="project" value="UniProtKB-KW"/>
</dbReference>
<dbReference type="SMART" id="SM00411">
    <property type="entry name" value="BHL"/>
    <property type="match status" value="1"/>
</dbReference>
<evidence type="ECO:0000313" key="10">
    <source>
        <dbReference type="EMBL" id="OGE73710.1"/>
    </source>
</evidence>
<evidence type="ECO:0000256" key="3">
    <source>
        <dbReference type="ARBA" id="ARBA00016145"/>
    </source>
</evidence>
<dbReference type="PANTHER" id="PTHR33175">
    <property type="entry name" value="DNA-BINDING PROTEIN HU"/>
    <property type="match status" value="1"/>
</dbReference>
<proteinExistence type="inferred from homology"/>
<comment type="similarity">
    <text evidence="9">Belongs to the bacterial histone-like protein family.</text>
</comment>
<evidence type="ECO:0000313" key="11">
    <source>
        <dbReference type="Proteomes" id="UP000177610"/>
    </source>
</evidence>
<dbReference type="CDD" id="cd00591">
    <property type="entry name" value="HU_IHF"/>
    <property type="match status" value="1"/>
</dbReference>
<evidence type="ECO:0000256" key="9">
    <source>
        <dbReference type="RuleBase" id="RU003939"/>
    </source>
</evidence>
<dbReference type="Proteomes" id="UP000177610">
    <property type="component" value="Unassembled WGS sequence"/>
</dbReference>
<evidence type="ECO:0000256" key="4">
    <source>
        <dbReference type="ARBA" id="ARBA00022705"/>
    </source>
</evidence>